<dbReference type="OrthoDB" id="3035435at2759"/>
<organism evidence="1 2">
    <name type="scientific">Mycena venus</name>
    <dbReference type="NCBI Taxonomy" id="2733690"/>
    <lineage>
        <taxon>Eukaryota</taxon>
        <taxon>Fungi</taxon>
        <taxon>Dikarya</taxon>
        <taxon>Basidiomycota</taxon>
        <taxon>Agaricomycotina</taxon>
        <taxon>Agaricomycetes</taxon>
        <taxon>Agaricomycetidae</taxon>
        <taxon>Agaricales</taxon>
        <taxon>Marasmiineae</taxon>
        <taxon>Mycenaceae</taxon>
        <taxon>Mycena</taxon>
    </lineage>
</organism>
<reference evidence="1" key="1">
    <citation type="submission" date="2020-05" db="EMBL/GenBank/DDBJ databases">
        <title>Mycena genomes resolve the evolution of fungal bioluminescence.</title>
        <authorList>
            <person name="Tsai I.J."/>
        </authorList>
    </citation>
    <scope>NUCLEOTIDE SEQUENCE</scope>
    <source>
        <strain evidence="1">CCC161011</strain>
    </source>
</reference>
<dbReference type="PANTHER" id="PTHR47691">
    <property type="entry name" value="REGULATOR-RELATED"/>
    <property type="match status" value="1"/>
</dbReference>
<dbReference type="InterPro" id="IPR027417">
    <property type="entry name" value="P-loop_NTPase"/>
</dbReference>
<keyword evidence="2" id="KW-1185">Reference proteome</keyword>
<dbReference type="PRINTS" id="PR00364">
    <property type="entry name" value="DISEASERSIST"/>
</dbReference>
<dbReference type="CDD" id="cd21037">
    <property type="entry name" value="MLKL_NTD"/>
    <property type="match status" value="1"/>
</dbReference>
<gene>
    <name evidence="1" type="ORF">MVEN_00655400</name>
</gene>
<dbReference type="Proteomes" id="UP000620124">
    <property type="component" value="Unassembled WGS sequence"/>
</dbReference>
<dbReference type="Gene3D" id="3.40.50.300">
    <property type="entry name" value="P-loop containing nucleotide triphosphate hydrolases"/>
    <property type="match status" value="1"/>
</dbReference>
<protein>
    <submittedName>
        <fullName evidence="1">AAA domain-containing protein</fullName>
    </submittedName>
</protein>
<dbReference type="EMBL" id="JACAZI010000004">
    <property type="protein sequence ID" value="KAF7363036.1"/>
    <property type="molecule type" value="Genomic_DNA"/>
</dbReference>
<evidence type="ECO:0000313" key="2">
    <source>
        <dbReference type="Proteomes" id="UP000620124"/>
    </source>
</evidence>
<evidence type="ECO:0000313" key="1">
    <source>
        <dbReference type="EMBL" id="KAF7363036.1"/>
    </source>
</evidence>
<dbReference type="Gene3D" id="1.25.40.10">
    <property type="entry name" value="Tetratricopeptide repeat domain"/>
    <property type="match status" value="1"/>
</dbReference>
<name>A0A8H6YRI6_9AGAR</name>
<dbReference type="PANTHER" id="PTHR47691:SF3">
    <property type="entry name" value="HTH-TYPE TRANSCRIPTIONAL REGULATOR RV0890C-RELATED"/>
    <property type="match status" value="1"/>
</dbReference>
<dbReference type="SUPFAM" id="SSF48452">
    <property type="entry name" value="TPR-like"/>
    <property type="match status" value="1"/>
</dbReference>
<sequence length="1040" mass="114815">MPRSTASTLRNVLNYTGTAATTLRDVSTTTHLPFLGVVSGVSLSIVDIILAIKSQTDRYVEMLEKIHHLLCAIIGLCLAPEYISSQRILNHIADFARTLQKIQTCLKLQQDLGKIRRLFKQAEFTIQLDACKCELKSLLENFVIIRSPEIVTDVVEFKIDCEQRHQELLELVSTRTLSSDAASSVTIIHSKQLPSTDKIHRSGGRLPISLTGASSDLSLLPASPQIFHGRDFELSNLIPMFLCQPARVAILGPGGMGKTTLAVAALHHREMVEQYTHRYFISCESANNCVDLISIIGVYLGLEPSSKLKHAVVRHLSAEGSTLLVLDNLETPWESESGKNRADVEEFLALLGEISNVALLITMRGAERPGKVQWTRPFLPPLEPLSETAARQIFAAVADDPSPEDEAAFAELLSVSDNMPLALSLMANVASFEGYAGALARWKVENTALISDGWDKQSSLERSIALSLGSPRISAWPHAKQLLSLLSLLPDGIAEPDLLASKVPLPNIAHCKSVLMQTSLAYMDTNKRLKALSPIREYIRAAYPPAAYTFPASMRLLPWTARHLGVAPADILWRPRSETCVDESSVSECRDIASGILTLNKLSRSMLKGNSQLMRMVPELVERTNDPRLRWRYAVAYLRDQHDPSHVANTEVMIAEGIRYFNTVADPAGQAMFYNAIAVHSAPDCRKALEFNAVAIQSAMEIGDAVQHLDALDTRCDIATALGNYDMILDCVRAAEQVIHQTGSVTDKCRWKAIETRAYGMLGNLPRALLVCEQARALLSSAGLEGSNLHLTILDSEASLHFAKSEYVEARRAQSEILAMTALTRSPAYHVNAIITIVSIDIVTGVDRATILRSLEHARAAYTAFGRSLLYCDLVTAEFHLTQGDVADARTMFIRWLSKYRGFIPDVVSLCLSTIGDPKYKMHGAREAFHWAVVYFAFVQKFKDSVGRLYSMRYLGDIFLSLSDEDTALNLFIVALEGAAQIGIHRLQAECMLRIGDIRMQRGDSVGASEVWETARPLFARASQVKDVETVDSRLARLKI</sequence>
<dbReference type="AlphaFoldDB" id="A0A8H6YRI6"/>
<dbReference type="InterPro" id="IPR059179">
    <property type="entry name" value="MLKL-like_MCAfunc"/>
</dbReference>
<dbReference type="InterPro" id="IPR011990">
    <property type="entry name" value="TPR-like_helical_dom_sf"/>
</dbReference>
<proteinExistence type="predicted"/>
<comment type="caution">
    <text evidence="1">The sequence shown here is derived from an EMBL/GenBank/DDBJ whole genome shotgun (WGS) entry which is preliminary data.</text>
</comment>
<accession>A0A8H6YRI6</accession>
<dbReference type="SUPFAM" id="SSF52540">
    <property type="entry name" value="P-loop containing nucleoside triphosphate hydrolases"/>
    <property type="match status" value="1"/>
</dbReference>